<dbReference type="InterPro" id="IPR001647">
    <property type="entry name" value="HTH_TetR"/>
</dbReference>
<feature type="DNA-binding region" description="H-T-H motif" evidence="2">
    <location>
        <begin position="43"/>
        <end position="62"/>
    </location>
</feature>
<gene>
    <name evidence="4" type="ORF">SAG0136_01370</name>
</gene>
<dbReference type="PROSITE" id="PS50977">
    <property type="entry name" value="HTH_TETR_2"/>
    <property type="match status" value="1"/>
</dbReference>
<protein>
    <submittedName>
        <fullName evidence="4">TetR family transcriptional regulator</fullName>
    </submittedName>
</protein>
<organism evidence="4 5">
    <name type="scientific">Streptococcus agalactiae LMG 14747</name>
    <dbReference type="NCBI Taxonomy" id="1154860"/>
    <lineage>
        <taxon>Bacteria</taxon>
        <taxon>Bacillati</taxon>
        <taxon>Bacillota</taxon>
        <taxon>Bacilli</taxon>
        <taxon>Lactobacillales</taxon>
        <taxon>Streptococcaceae</taxon>
        <taxon>Streptococcus</taxon>
    </lineage>
</organism>
<dbReference type="PANTHER" id="PTHR43479">
    <property type="entry name" value="ACREF/ENVCD OPERON REPRESSOR-RELATED"/>
    <property type="match status" value="1"/>
</dbReference>
<dbReference type="PANTHER" id="PTHR43479:SF23">
    <property type="entry name" value="HTH TETR-TYPE DOMAIN-CONTAINING PROTEIN"/>
    <property type="match status" value="1"/>
</dbReference>
<dbReference type="Pfam" id="PF00440">
    <property type="entry name" value="TetR_N"/>
    <property type="match status" value="1"/>
</dbReference>
<evidence type="ECO:0000259" key="3">
    <source>
        <dbReference type="PROSITE" id="PS50977"/>
    </source>
</evidence>
<sequence length="196" mass="22872">MFNNEHFLKSVQKPMDKRMQRTQEAIFQAFFELLNQYNFHDLTVGQIIDKANIGRSTFYSHFTSKDDLLVAVCANLFHHVFVESSYAEHVANSHSLEKESLHDLLAHLLHHFQENKEKVSTLFKLGDDYFSRSLSQELQQFLVPLIMPSYISKKNLPESFIRNHIKASFTATLNWWLKESPQTSAEDVASYILDIF</sequence>
<dbReference type="SUPFAM" id="SSF46689">
    <property type="entry name" value="Homeodomain-like"/>
    <property type="match status" value="1"/>
</dbReference>
<dbReference type="EMBL" id="ANQC01000026">
    <property type="protein sequence ID" value="ESV53933.1"/>
    <property type="molecule type" value="Genomic_DNA"/>
</dbReference>
<reference evidence="4 5" key="1">
    <citation type="submission" date="2013-05" db="EMBL/GenBank/DDBJ databases">
        <authorList>
            <person name="Richards V.P."/>
            <person name="Durkin S.A.S."/>
            <person name="Kim M."/>
            <person name="Pavinski Bitar P.D."/>
            <person name="Stanhope M.J."/>
            <person name="Town C.D."/>
            <person name="Venter J.C."/>
        </authorList>
    </citation>
    <scope>NUCLEOTIDE SEQUENCE [LARGE SCALE GENOMIC DNA]</scope>
    <source>
        <strain evidence="4 5">LMG 14747</strain>
    </source>
</reference>
<evidence type="ECO:0000256" key="1">
    <source>
        <dbReference type="ARBA" id="ARBA00023125"/>
    </source>
</evidence>
<evidence type="ECO:0000313" key="4">
    <source>
        <dbReference type="EMBL" id="ESV53933.1"/>
    </source>
</evidence>
<dbReference type="Gene3D" id="1.10.357.10">
    <property type="entry name" value="Tetracycline Repressor, domain 2"/>
    <property type="match status" value="1"/>
</dbReference>
<dbReference type="Pfam" id="PF14278">
    <property type="entry name" value="TetR_C_8"/>
    <property type="match status" value="1"/>
</dbReference>
<feature type="domain" description="HTH tetR-type" evidence="3">
    <location>
        <begin position="20"/>
        <end position="80"/>
    </location>
</feature>
<dbReference type="InterPro" id="IPR009057">
    <property type="entry name" value="Homeodomain-like_sf"/>
</dbReference>
<dbReference type="eggNOG" id="COG1309">
    <property type="taxonomic scope" value="Bacteria"/>
</dbReference>
<keyword evidence="1 2" id="KW-0238">DNA-binding</keyword>
<dbReference type="PRINTS" id="PR00455">
    <property type="entry name" value="HTHTETR"/>
</dbReference>
<dbReference type="InterPro" id="IPR039532">
    <property type="entry name" value="TetR_C_Firmicutes"/>
</dbReference>
<name>V6YZJ8_STRAG</name>
<dbReference type="AlphaFoldDB" id="V6YZJ8"/>
<evidence type="ECO:0000313" key="5">
    <source>
        <dbReference type="Proteomes" id="UP000018482"/>
    </source>
</evidence>
<dbReference type="GO" id="GO:0003677">
    <property type="term" value="F:DNA binding"/>
    <property type="evidence" value="ECO:0007669"/>
    <property type="project" value="UniProtKB-UniRule"/>
</dbReference>
<comment type="caution">
    <text evidence="4">The sequence shown here is derived from an EMBL/GenBank/DDBJ whole genome shotgun (WGS) entry which is preliminary data.</text>
</comment>
<evidence type="ECO:0000256" key="2">
    <source>
        <dbReference type="PROSITE-ProRule" id="PRU00335"/>
    </source>
</evidence>
<proteinExistence type="predicted"/>
<dbReference type="Proteomes" id="UP000018482">
    <property type="component" value="Unassembled WGS sequence"/>
</dbReference>
<accession>V6YZJ8</accession>
<dbReference type="InterPro" id="IPR050624">
    <property type="entry name" value="HTH-type_Tx_Regulator"/>
</dbReference>